<comment type="caution">
    <text evidence="2">The sequence shown here is derived from an EMBL/GenBank/DDBJ whole genome shotgun (WGS) entry which is preliminary data.</text>
</comment>
<accession>A0A5J4KGX8</accession>
<name>A0A5J4KGX8_9CHLR</name>
<keyword evidence="3" id="KW-1185">Reference proteome</keyword>
<proteinExistence type="predicted"/>
<evidence type="ECO:0000256" key="1">
    <source>
        <dbReference type="SAM" id="MobiDB-lite"/>
    </source>
</evidence>
<feature type="compositionally biased region" description="Basic and acidic residues" evidence="1">
    <location>
        <begin position="1"/>
        <end position="13"/>
    </location>
</feature>
<evidence type="ECO:0000313" key="2">
    <source>
        <dbReference type="EMBL" id="GER86032.1"/>
    </source>
</evidence>
<gene>
    <name evidence="2" type="ORF">KDW_01940</name>
</gene>
<dbReference type="Proteomes" id="UP000326912">
    <property type="component" value="Unassembled WGS sequence"/>
</dbReference>
<feature type="compositionally biased region" description="Low complexity" evidence="1">
    <location>
        <begin position="38"/>
        <end position="59"/>
    </location>
</feature>
<protein>
    <submittedName>
        <fullName evidence="2">Uncharacterized protein</fullName>
    </submittedName>
</protein>
<sequence length="105" mass="11837">MSDNYYRPDDHTEAIPPYPPQQGQGQGSQGKLVLGSFQQQPHRQQAPGQRPQQPGANQNFPGQQQQRDYAPRDLRLHHIPINSQVNQGLDSLAVLAMAHHRLSNR</sequence>
<organism evidence="2 3">
    <name type="scientific">Dictyobacter vulcani</name>
    <dbReference type="NCBI Taxonomy" id="2607529"/>
    <lineage>
        <taxon>Bacteria</taxon>
        <taxon>Bacillati</taxon>
        <taxon>Chloroflexota</taxon>
        <taxon>Ktedonobacteria</taxon>
        <taxon>Ktedonobacterales</taxon>
        <taxon>Dictyobacteraceae</taxon>
        <taxon>Dictyobacter</taxon>
    </lineage>
</organism>
<dbReference type="RefSeq" id="WP_151754226.1">
    <property type="nucleotide sequence ID" value="NZ_BKZW01000001.1"/>
</dbReference>
<dbReference type="EMBL" id="BKZW01000001">
    <property type="protein sequence ID" value="GER86032.1"/>
    <property type="molecule type" value="Genomic_DNA"/>
</dbReference>
<feature type="region of interest" description="Disordered" evidence="1">
    <location>
        <begin position="1"/>
        <end position="72"/>
    </location>
</feature>
<evidence type="ECO:0000313" key="3">
    <source>
        <dbReference type="Proteomes" id="UP000326912"/>
    </source>
</evidence>
<reference evidence="2 3" key="1">
    <citation type="submission" date="2019-10" db="EMBL/GenBank/DDBJ databases">
        <title>Dictyobacter vulcani sp. nov., within the class Ktedonobacteria, isolated from soil of volcanic Mt. Zao.</title>
        <authorList>
            <person name="Zheng Y."/>
            <person name="Wang C.M."/>
            <person name="Sakai Y."/>
            <person name="Abe K."/>
            <person name="Yokota A."/>
            <person name="Yabe S."/>
        </authorList>
    </citation>
    <scope>NUCLEOTIDE SEQUENCE [LARGE SCALE GENOMIC DNA]</scope>
    <source>
        <strain evidence="2 3">W12</strain>
    </source>
</reference>
<dbReference type="AlphaFoldDB" id="A0A5J4KGX8"/>